<reference evidence="8 9" key="1">
    <citation type="submission" date="2014-04" db="EMBL/GenBank/DDBJ databases">
        <authorList>
            <person name="Sears C."/>
            <person name="Carroll K."/>
            <person name="Sack B.R."/>
            <person name="Qadri F."/>
            <person name="Myers L.L."/>
            <person name="Chung G.-T."/>
            <person name="Escheverria P."/>
            <person name="Fraser C.M."/>
            <person name="Sadzewicz L."/>
            <person name="Shefchek K.A."/>
            <person name="Tallon L."/>
            <person name="Das S.P."/>
            <person name="Daugherty S."/>
            <person name="Mongodin E.F."/>
        </authorList>
    </citation>
    <scope>NUCLEOTIDE SEQUENCE [LARGE SCALE GENOMIC DNA]</scope>
    <source>
        <strain evidence="8 9">3975 RP4</strain>
    </source>
</reference>
<keyword evidence="5" id="KW-1133">Transmembrane helix</keyword>
<dbReference type="SUPFAM" id="SSF88659">
    <property type="entry name" value="Sigma3 and sigma4 domains of RNA polymerase sigma factors"/>
    <property type="match status" value="1"/>
</dbReference>
<dbReference type="InterPro" id="IPR013325">
    <property type="entry name" value="RNA_pol_sigma_r2"/>
</dbReference>
<dbReference type="PANTHER" id="PTHR43133:SF46">
    <property type="entry name" value="RNA POLYMERASE SIGMA-70 FACTOR ECF SUBFAMILY"/>
    <property type="match status" value="1"/>
</dbReference>
<dbReference type="PANTHER" id="PTHR43133">
    <property type="entry name" value="RNA POLYMERASE ECF-TYPE SIGMA FACTO"/>
    <property type="match status" value="1"/>
</dbReference>
<evidence type="ECO:0000256" key="5">
    <source>
        <dbReference type="SAM" id="Phobius"/>
    </source>
</evidence>
<dbReference type="InterPro" id="IPR014284">
    <property type="entry name" value="RNA_pol_sigma-70_dom"/>
</dbReference>
<keyword evidence="5" id="KW-0812">Transmembrane</keyword>
<dbReference type="Proteomes" id="UP000027661">
    <property type="component" value="Unassembled WGS sequence"/>
</dbReference>
<dbReference type="SUPFAM" id="SSF88946">
    <property type="entry name" value="Sigma2 domain of RNA polymerase sigma factors"/>
    <property type="match status" value="1"/>
</dbReference>
<keyword evidence="4" id="KW-0804">Transcription</keyword>
<evidence type="ECO:0000256" key="3">
    <source>
        <dbReference type="ARBA" id="ARBA00023082"/>
    </source>
</evidence>
<organism evidence="8 9">
    <name type="scientific">Phocaeicola vulgatus str. 3975 RP4</name>
    <dbReference type="NCBI Taxonomy" id="1339352"/>
    <lineage>
        <taxon>Bacteria</taxon>
        <taxon>Pseudomonadati</taxon>
        <taxon>Bacteroidota</taxon>
        <taxon>Bacteroidia</taxon>
        <taxon>Bacteroidales</taxon>
        <taxon>Bacteroidaceae</taxon>
        <taxon>Phocaeicola</taxon>
    </lineage>
</organism>
<dbReference type="CDD" id="cd06171">
    <property type="entry name" value="Sigma70_r4"/>
    <property type="match status" value="1"/>
</dbReference>
<dbReference type="InterPro" id="IPR039425">
    <property type="entry name" value="RNA_pol_sigma-70-like"/>
</dbReference>
<dbReference type="EMBL" id="JNHM01000005">
    <property type="protein sequence ID" value="KDS56362.1"/>
    <property type="molecule type" value="Genomic_DNA"/>
</dbReference>
<evidence type="ECO:0000259" key="7">
    <source>
        <dbReference type="Pfam" id="PF08281"/>
    </source>
</evidence>
<gene>
    <name evidence="8" type="ORF">M099_0433</name>
</gene>
<dbReference type="PATRIC" id="fig|1339352.3.peg.424"/>
<dbReference type="InterPro" id="IPR013249">
    <property type="entry name" value="RNA_pol_sigma70_r4_t2"/>
</dbReference>
<dbReference type="Gene3D" id="1.10.1740.10">
    <property type="match status" value="1"/>
</dbReference>
<feature type="transmembrane region" description="Helical" evidence="5">
    <location>
        <begin position="181"/>
        <end position="202"/>
    </location>
</feature>
<dbReference type="Pfam" id="PF04542">
    <property type="entry name" value="Sigma70_r2"/>
    <property type="match status" value="1"/>
</dbReference>
<proteinExistence type="inferred from homology"/>
<comment type="similarity">
    <text evidence="1">Belongs to the sigma-70 factor family. ECF subfamily.</text>
</comment>
<keyword evidence="3" id="KW-0731">Sigma factor</keyword>
<keyword evidence="2" id="KW-0805">Transcription regulation</keyword>
<accession>A0A069SN88</accession>
<feature type="domain" description="RNA polymerase sigma-70 region 2" evidence="6">
    <location>
        <begin position="27"/>
        <end position="90"/>
    </location>
</feature>
<dbReference type="Pfam" id="PF08281">
    <property type="entry name" value="Sigma70_r4_2"/>
    <property type="match status" value="1"/>
</dbReference>
<evidence type="ECO:0000259" key="6">
    <source>
        <dbReference type="Pfam" id="PF04542"/>
    </source>
</evidence>
<evidence type="ECO:0000256" key="4">
    <source>
        <dbReference type="ARBA" id="ARBA00023163"/>
    </source>
</evidence>
<feature type="domain" description="RNA polymerase sigma factor 70 region 4 type 2" evidence="7">
    <location>
        <begin position="126"/>
        <end position="178"/>
    </location>
</feature>
<evidence type="ECO:0000256" key="1">
    <source>
        <dbReference type="ARBA" id="ARBA00010641"/>
    </source>
</evidence>
<evidence type="ECO:0000256" key="2">
    <source>
        <dbReference type="ARBA" id="ARBA00023015"/>
    </source>
</evidence>
<dbReference type="InterPro" id="IPR007627">
    <property type="entry name" value="RNA_pol_sigma70_r2"/>
</dbReference>
<keyword evidence="5" id="KW-0472">Membrane</keyword>
<dbReference type="DNASU" id="5305074"/>
<sequence length="211" mass="24919">MVDRTHGETKLWESFIKGETAAFEEVYRRYYSLLYSYGIRMVGDRELVADTIQNLFVKLILNCRNLHYTDNVKAYLLCSFRNKLLDAFQSLRPMEVIEECHEFFPMGEEIINSLFKKDDVDVKNERRLAKAISRLSGRQREILYLYYVKELSHQEISAILGMNPQSSKNLLSRTLARLREFFFSVSTIWIFSILVHCVHVPVRSVWAFHFS</sequence>
<dbReference type="GeneID" id="5305074"/>
<dbReference type="NCBIfam" id="TIGR02937">
    <property type="entry name" value="sigma70-ECF"/>
    <property type="match status" value="1"/>
</dbReference>
<dbReference type="InterPro" id="IPR013324">
    <property type="entry name" value="RNA_pol_sigma_r3/r4-like"/>
</dbReference>
<dbReference type="Gene3D" id="1.10.10.10">
    <property type="entry name" value="Winged helix-like DNA-binding domain superfamily/Winged helix DNA-binding domain"/>
    <property type="match status" value="1"/>
</dbReference>
<protein>
    <submittedName>
        <fullName evidence="8">RNA polymerase sigma factor, sigma-70 family protein</fullName>
    </submittedName>
</protein>
<dbReference type="GO" id="GO:0003677">
    <property type="term" value="F:DNA binding"/>
    <property type="evidence" value="ECO:0007669"/>
    <property type="project" value="InterPro"/>
</dbReference>
<comment type="caution">
    <text evidence="8">The sequence shown here is derived from an EMBL/GenBank/DDBJ whole genome shotgun (WGS) entry which is preliminary data.</text>
</comment>
<dbReference type="AlphaFoldDB" id="A0A069SN88"/>
<dbReference type="GO" id="GO:0016987">
    <property type="term" value="F:sigma factor activity"/>
    <property type="evidence" value="ECO:0007669"/>
    <property type="project" value="UniProtKB-KW"/>
</dbReference>
<dbReference type="GO" id="GO:0006352">
    <property type="term" value="P:DNA-templated transcription initiation"/>
    <property type="evidence" value="ECO:0007669"/>
    <property type="project" value="InterPro"/>
</dbReference>
<name>A0A069SN88_PHOVU</name>
<dbReference type="RefSeq" id="WP_005839721.1">
    <property type="nucleotide sequence ID" value="NZ_JNHM01000005.1"/>
</dbReference>
<dbReference type="InterPro" id="IPR036388">
    <property type="entry name" value="WH-like_DNA-bd_sf"/>
</dbReference>
<evidence type="ECO:0000313" key="8">
    <source>
        <dbReference type="EMBL" id="KDS56362.1"/>
    </source>
</evidence>
<evidence type="ECO:0000313" key="9">
    <source>
        <dbReference type="Proteomes" id="UP000027661"/>
    </source>
</evidence>